<evidence type="ECO:0000313" key="3">
    <source>
        <dbReference type="WBParaSite" id="nRc.2.0.1.t44991-RA"/>
    </source>
</evidence>
<feature type="region of interest" description="Disordered" evidence="1">
    <location>
        <begin position="1"/>
        <end position="115"/>
    </location>
</feature>
<name>A0A915L2P2_ROMCU</name>
<keyword evidence="2" id="KW-1185">Reference proteome</keyword>
<dbReference type="AlphaFoldDB" id="A0A915L2P2"/>
<reference evidence="3" key="1">
    <citation type="submission" date="2022-11" db="UniProtKB">
        <authorList>
            <consortium name="WormBaseParasite"/>
        </authorList>
    </citation>
    <scope>IDENTIFICATION</scope>
</reference>
<accession>A0A915L2P2</accession>
<evidence type="ECO:0000313" key="2">
    <source>
        <dbReference type="Proteomes" id="UP000887565"/>
    </source>
</evidence>
<proteinExistence type="predicted"/>
<feature type="compositionally biased region" description="Polar residues" evidence="1">
    <location>
        <begin position="101"/>
        <end position="115"/>
    </location>
</feature>
<feature type="compositionally biased region" description="Polar residues" evidence="1">
    <location>
        <begin position="65"/>
        <end position="76"/>
    </location>
</feature>
<organism evidence="2 3">
    <name type="scientific">Romanomermis culicivorax</name>
    <name type="common">Nematode worm</name>
    <dbReference type="NCBI Taxonomy" id="13658"/>
    <lineage>
        <taxon>Eukaryota</taxon>
        <taxon>Metazoa</taxon>
        <taxon>Ecdysozoa</taxon>
        <taxon>Nematoda</taxon>
        <taxon>Enoplea</taxon>
        <taxon>Dorylaimia</taxon>
        <taxon>Mermithida</taxon>
        <taxon>Mermithoidea</taxon>
        <taxon>Mermithidae</taxon>
        <taxon>Romanomermis</taxon>
    </lineage>
</organism>
<protein>
    <submittedName>
        <fullName evidence="3">Uncharacterized protein</fullName>
    </submittedName>
</protein>
<dbReference type="WBParaSite" id="nRc.2.0.1.t44991-RA">
    <property type="protein sequence ID" value="nRc.2.0.1.t44991-RA"/>
    <property type="gene ID" value="nRc.2.0.1.g44991"/>
</dbReference>
<feature type="compositionally biased region" description="Polar residues" evidence="1">
    <location>
        <begin position="40"/>
        <end position="52"/>
    </location>
</feature>
<dbReference type="Proteomes" id="UP000887565">
    <property type="component" value="Unplaced"/>
</dbReference>
<feature type="compositionally biased region" description="Polar residues" evidence="1">
    <location>
        <begin position="1"/>
        <end position="12"/>
    </location>
</feature>
<evidence type="ECO:0000256" key="1">
    <source>
        <dbReference type="SAM" id="MobiDB-lite"/>
    </source>
</evidence>
<sequence>MCNNTKLESTTNFKLSLSFKKSSDKSPRPLRIIHPPQPTPSQNSIDQRQTKVVTWAVGSAKRPSLSRSFSTGSMTEQDAFPGDHSKNRTLSRSQDEERASWNISSDSTTSPDSGR</sequence>